<dbReference type="PANTHER" id="PTHR43143">
    <property type="entry name" value="METALLOPHOSPHOESTERASE, CALCINEURIN SUPERFAMILY"/>
    <property type="match status" value="1"/>
</dbReference>
<protein>
    <submittedName>
        <fullName evidence="3">Uncharacterized protein</fullName>
    </submittedName>
</protein>
<dbReference type="AlphaFoldDB" id="X1AT19"/>
<evidence type="ECO:0000313" key="3">
    <source>
        <dbReference type="EMBL" id="GAG62986.1"/>
    </source>
</evidence>
<dbReference type="InterPro" id="IPR051918">
    <property type="entry name" value="STPP_CPPED1"/>
</dbReference>
<evidence type="ECO:0000259" key="1">
    <source>
        <dbReference type="Pfam" id="PF00149"/>
    </source>
</evidence>
<dbReference type="Pfam" id="PF00149">
    <property type="entry name" value="Metallophos"/>
    <property type="match status" value="1"/>
</dbReference>
<dbReference type="GO" id="GO:0016787">
    <property type="term" value="F:hydrolase activity"/>
    <property type="evidence" value="ECO:0007669"/>
    <property type="project" value="InterPro"/>
</dbReference>
<feature type="domain" description="Calcineurin-like phosphoesterase N-terminal" evidence="2">
    <location>
        <begin position="95"/>
        <end position="136"/>
    </location>
</feature>
<evidence type="ECO:0000259" key="2">
    <source>
        <dbReference type="Pfam" id="PF16371"/>
    </source>
</evidence>
<feature type="domain" description="Calcineurin-like phosphoesterase" evidence="1">
    <location>
        <begin position="166"/>
        <end position="281"/>
    </location>
</feature>
<dbReference type="PANTHER" id="PTHR43143:SF1">
    <property type="entry name" value="SERINE_THREONINE-PROTEIN PHOSPHATASE CPPED1"/>
    <property type="match status" value="1"/>
</dbReference>
<name>X1AT19_9ZZZZ</name>
<dbReference type="Pfam" id="PF16371">
    <property type="entry name" value="MetallophosN"/>
    <property type="match status" value="1"/>
</dbReference>
<dbReference type="InterPro" id="IPR004843">
    <property type="entry name" value="Calcineurin-like_PHP"/>
</dbReference>
<feature type="non-terminal residue" evidence="3">
    <location>
        <position position="310"/>
    </location>
</feature>
<dbReference type="SUPFAM" id="SSF117074">
    <property type="entry name" value="Hypothetical protein PA1324"/>
    <property type="match status" value="1"/>
</dbReference>
<comment type="caution">
    <text evidence="3">The sequence shown here is derived from an EMBL/GenBank/DDBJ whole genome shotgun (WGS) entry which is preliminary data.</text>
</comment>
<proteinExistence type="predicted"/>
<organism evidence="3">
    <name type="scientific">marine sediment metagenome</name>
    <dbReference type="NCBI Taxonomy" id="412755"/>
    <lineage>
        <taxon>unclassified sequences</taxon>
        <taxon>metagenomes</taxon>
        <taxon>ecological metagenomes</taxon>
    </lineage>
</organism>
<accession>X1AT19</accession>
<reference evidence="3" key="1">
    <citation type="journal article" date="2014" name="Front. Microbiol.">
        <title>High frequency of phylogenetically diverse reductive dehalogenase-homologous genes in deep subseafloor sedimentary metagenomes.</title>
        <authorList>
            <person name="Kawai M."/>
            <person name="Futagami T."/>
            <person name="Toyoda A."/>
            <person name="Takaki Y."/>
            <person name="Nishi S."/>
            <person name="Hori S."/>
            <person name="Arai W."/>
            <person name="Tsubouchi T."/>
            <person name="Morono Y."/>
            <person name="Uchiyama I."/>
            <person name="Ito T."/>
            <person name="Fujiyama A."/>
            <person name="Inagaki F."/>
            <person name="Takami H."/>
        </authorList>
    </citation>
    <scope>NUCLEOTIDE SEQUENCE</scope>
    <source>
        <strain evidence="3">Expedition CK06-06</strain>
    </source>
</reference>
<dbReference type="Gene3D" id="3.60.21.10">
    <property type="match status" value="1"/>
</dbReference>
<dbReference type="InterPro" id="IPR029052">
    <property type="entry name" value="Metallo-depent_PP-like"/>
</dbReference>
<dbReference type="InterPro" id="IPR013783">
    <property type="entry name" value="Ig-like_fold"/>
</dbReference>
<dbReference type="InterPro" id="IPR032285">
    <property type="entry name" value="Metallophos_N"/>
</dbReference>
<dbReference type="SUPFAM" id="SSF56300">
    <property type="entry name" value="Metallo-dependent phosphatases"/>
    <property type="match status" value="1"/>
</dbReference>
<dbReference type="EMBL" id="BART01002504">
    <property type="protein sequence ID" value="GAG62986.1"/>
    <property type="molecule type" value="Genomic_DNA"/>
</dbReference>
<dbReference type="Gene3D" id="2.60.40.10">
    <property type="entry name" value="Immunoglobulins"/>
    <property type="match status" value="1"/>
</dbReference>
<gene>
    <name evidence="3" type="ORF">S01H4_07597</name>
</gene>
<sequence>MRKTSLLVLAIIILSLIFLNGKFSVCATIYRIIDTEGNTIRVTTEPQMKKSEEEAGCILSPIQPDIVPPISKDISQIEGIVFEDHNANGIQDIGEMGLPDILVSNGLTVTITDESGSYLLPREGHFVFITTPSDYISTTPWYKNLLEDSLHFGLSFAPDKDSKQFTFVQITDIHLDALEEHRIFFEKAIREINKINPAFVIATGDLVFMAESATISQAKEWYNIYSDSIKNLDVPVFNMVGNHDVVGICYKKDISNEPGYNKEMYRDYFGPTYYSFDWSSYHCIVLDPNEFLDCNQFYRIPDYQVEWLRK</sequence>